<gene>
    <name evidence="1" type="ORF">ACFFGS_08620</name>
</gene>
<protein>
    <submittedName>
        <fullName evidence="1">Phosphohydrolase</fullName>
    </submittedName>
</protein>
<evidence type="ECO:0000313" key="2">
    <source>
        <dbReference type="Proteomes" id="UP001589855"/>
    </source>
</evidence>
<dbReference type="RefSeq" id="WP_225425645.1">
    <property type="nucleotide sequence ID" value="NZ_BAABRM010000055.1"/>
</dbReference>
<comment type="caution">
    <text evidence="1">The sequence shown here is derived from an EMBL/GenBank/DDBJ whole genome shotgun (WGS) entry which is preliminary data.</text>
</comment>
<sequence>MIGEQNPPLVICGVIGDHQSMIVNKCLTGPFKNRYDLATAPVLYGVSLSAVVSQVTKYQTGLATVIANQLGTVQFTLPALAPLGFPTTMVAIFYQLEPVGGQLMTRRPTYTAALSAGAARVPLADLNWQNSSPAVMQAKRFLSTGAFPVADQTVAAYTQPDSPVWTTAVADSES</sequence>
<proteinExistence type="predicted"/>
<name>A0ABV6K3Y9_9LACO</name>
<dbReference type="EMBL" id="JBHLUK010000067">
    <property type="protein sequence ID" value="MFC0424179.1"/>
    <property type="molecule type" value="Genomic_DNA"/>
</dbReference>
<organism evidence="1 2">
    <name type="scientific">Lactiplantibacillus plajomi</name>
    <dbReference type="NCBI Taxonomy" id="1457217"/>
    <lineage>
        <taxon>Bacteria</taxon>
        <taxon>Bacillati</taxon>
        <taxon>Bacillota</taxon>
        <taxon>Bacilli</taxon>
        <taxon>Lactobacillales</taxon>
        <taxon>Lactobacillaceae</taxon>
        <taxon>Lactiplantibacillus</taxon>
    </lineage>
</organism>
<reference evidence="1 2" key="1">
    <citation type="submission" date="2024-09" db="EMBL/GenBank/DDBJ databases">
        <authorList>
            <person name="Sun Q."/>
            <person name="Mori K."/>
        </authorList>
    </citation>
    <scope>NUCLEOTIDE SEQUENCE [LARGE SCALE GENOMIC DNA]</scope>
    <source>
        <strain evidence="1 2">TBRC 4575</strain>
    </source>
</reference>
<keyword evidence="2" id="KW-1185">Reference proteome</keyword>
<accession>A0ABV6K3Y9</accession>
<dbReference type="Proteomes" id="UP001589855">
    <property type="component" value="Unassembled WGS sequence"/>
</dbReference>
<evidence type="ECO:0000313" key="1">
    <source>
        <dbReference type="EMBL" id="MFC0424179.1"/>
    </source>
</evidence>